<dbReference type="AlphaFoldDB" id="A0A5C4IZT4"/>
<accession>A0A5C4IZT4</accession>
<reference evidence="2 3" key="1">
    <citation type="submission" date="2019-05" db="EMBL/GenBank/DDBJ databases">
        <title>Draft genome sequence of Actinomadura sp. 14C53.</title>
        <authorList>
            <person name="Saricaoglu S."/>
            <person name="Isik K."/>
        </authorList>
    </citation>
    <scope>NUCLEOTIDE SEQUENCE [LARGE SCALE GENOMIC DNA]</scope>
    <source>
        <strain evidence="2 3">14C53</strain>
    </source>
</reference>
<evidence type="ECO:0000313" key="3">
    <source>
        <dbReference type="Proteomes" id="UP000309174"/>
    </source>
</evidence>
<sequence>MVTAEDKPFLQVVRGDAGPEEIAALVAVLTARARAAAAARDGEAAGGATRPSRWADRSRLVRETFAAQPRPRGPGAWRASALPR</sequence>
<evidence type="ECO:0000256" key="1">
    <source>
        <dbReference type="SAM" id="MobiDB-lite"/>
    </source>
</evidence>
<protein>
    <submittedName>
        <fullName evidence="2">Acyl-CoA carboxylase subunit epsilon</fullName>
    </submittedName>
</protein>
<comment type="caution">
    <text evidence="2">The sequence shown here is derived from an EMBL/GenBank/DDBJ whole genome shotgun (WGS) entry which is preliminary data.</text>
</comment>
<organism evidence="2 3">
    <name type="scientific">Actinomadura soli</name>
    <dbReference type="NCBI Taxonomy" id="2508997"/>
    <lineage>
        <taxon>Bacteria</taxon>
        <taxon>Bacillati</taxon>
        <taxon>Actinomycetota</taxon>
        <taxon>Actinomycetes</taxon>
        <taxon>Streptosporangiales</taxon>
        <taxon>Thermomonosporaceae</taxon>
        <taxon>Actinomadura</taxon>
    </lineage>
</organism>
<keyword evidence="3" id="KW-1185">Reference proteome</keyword>
<gene>
    <name evidence="2" type="ORF">ETD83_38085</name>
</gene>
<dbReference type="Proteomes" id="UP000309174">
    <property type="component" value="Unassembled WGS sequence"/>
</dbReference>
<dbReference type="InterPro" id="IPR032716">
    <property type="entry name" value="ACC_epsilon"/>
</dbReference>
<dbReference type="Pfam" id="PF13822">
    <property type="entry name" value="ACC_epsilon"/>
    <property type="match status" value="1"/>
</dbReference>
<feature type="region of interest" description="Disordered" evidence="1">
    <location>
        <begin position="63"/>
        <end position="84"/>
    </location>
</feature>
<dbReference type="OrthoDB" id="4300992at2"/>
<evidence type="ECO:0000313" key="2">
    <source>
        <dbReference type="EMBL" id="TMQ89840.1"/>
    </source>
</evidence>
<dbReference type="GO" id="GO:0004658">
    <property type="term" value="F:propionyl-CoA carboxylase activity"/>
    <property type="evidence" value="ECO:0007669"/>
    <property type="project" value="InterPro"/>
</dbReference>
<dbReference type="GO" id="GO:0003989">
    <property type="term" value="F:acetyl-CoA carboxylase activity"/>
    <property type="evidence" value="ECO:0007669"/>
    <property type="project" value="InterPro"/>
</dbReference>
<dbReference type="EMBL" id="VCKW01000361">
    <property type="protein sequence ID" value="TMQ89840.1"/>
    <property type="molecule type" value="Genomic_DNA"/>
</dbReference>
<name>A0A5C4IZT4_9ACTN</name>
<proteinExistence type="predicted"/>